<dbReference type="AlphaFoldDB" id="A0A511MGT0"/>
<accession>A0A511MGT0</accession>
<dbReference type="Pfam" id="PF13707">
    <property type="entry name" value="RloB"/>
    <property type="match status" value="1"/>
</dbReference>
<dbReference type="InterPro" id="IPR025591">
    <property type="entry name" value="RloB"/>
</dbReference>
<proteinExistence type="predicted"/>
<dbReference type="EMBL" id="BJXA01000029">
    <property type="protein sequence ID" value="GEM39862.1"/>
    <property type="molecule type" value="Genomic_DNA"/>
</dbReference>
<keyword evidence="3" id="KW-1185">Reference proteome</keyword>
<gene>
    <name evidence="2" type="ORF">NN4_43810</name>
</gene>
<evidence type="ECO:0000256" key="1">
    <source>
        <dbReference type="SAM" id="MobiDB-lite"/>
    </source>
</evidence>
<feature type="compositionally biased region" description="Polar residues" evidence="1">
    <location>
        <begin position="156"/>
        <end position="170"/>
    </location>
</feature>
<reference evidence="2 3" key="1">
    <citation type="submission" date="2019-07" db="EMBL/GenBank/DDBJ databases">
        <title>Whole genome shotgun sequence of Nocardia ninae NBRC 108245.</title>
        <authorList>
            <person name="Hosoyama A."/>
            <person name="Uohara A."/>
            <person name="Ohji S."/>
            <person name="Ichikawa N."/>
        </authorList>
    </citation>
    <scope>NUCLEOTIDE SEQUENCE [LARGE SCALE GENOMIC DNA]</scope>
    <source>
        <strain evidence="2 3">NBRC 108245</strain>
    </source>
</reference>
<name>A0A511MGT0_9NOCA</name>
<comment type="caution">
    <text evidence="2">The sequence shown here is derived from an EMBL/GenBank/DDBJ whole genome shotgun (WGS) entry which is preliminary data.</text>
</comment>
<evidence type="ECO:0000313" key="2">
    <source>
        <dbReference type="EMBL" id="GEM39862.1"/>
    </source>
</evidence>
<protein>
    <recommendedName>
        <fullName evidence="4">RloB domain-containing protein</fullName>
    </recommendedName>
</protein>
<organism evidence="2 3">
    <name type="scientific">Nocardia ninae NBRC 108245</name>
    <dbReference type="NCBI Taxonomy" id="1210091"/>
    <lineage>
        <taxon>Bacteria</taxon>
        <taxon>Bacillati</taxon>
        <taxon>Actinomycetota</taxon>
        <taxon>Actinomycetes</taxon>
        <taxon>Mycobacteriales</taxon>
        <taxon>Nocardiaceae</taxon>
        <taxon>Nocardia</taxon>
    </lineage>
</organism>
<dbReference type="Proteomes" id="UP000321424">
    <property type="component" value="Unassembled WGS sequence"/>
</dbReference>
<feature type="region of interest" description="Disordered" evidence="1">
    <location>
        <begin position="150"/>
        <end position="188"/>
    </location>
</feature>
<sequence>MIFCEGINTEHDYLKAVKNLPHVRSNTSVRIELDPDQGAPLTLVQRAVARKQDKEIDECWCVFDVEWPQHHPNSSKAVELANAHGVGLAISNPCFELWLILHHRDHNAYIDTKCAESDSRKLDRREGKHIEAATVYMPLRMHAARRAAVLAKRHASNGNTLPDDNPSSSMYELPRTLERSQENSATDS</sequence>
<evidence type="ECO:0008006" key="4">
    <source>
        <dbReference type="Google" id="ProtNLM"/>
    </source>
</evidence>
<evidence type="ECO:0000313" key="3">
    <source>
        <dbReference type="Proteomes" id="UP000321424"/>
    </source>
</evidence>